<feature type="region of interest" description="Disordered" evidence="1">
    <location>
        <begin position="536"/>
        <end position="635"/>
    </location>
</feature>
<feature type="domain" description="Nitrogen regulatory protein areA GATA-like" evidence="2">
    <location>
        <begin position="48"/>
        <end position="75"/>
    </location>
</feature>
<comment type="caution">
    <text evidence="3">The sequence shown here is derived from an EMBL/GenBank/DDBJ whole genome shotgun (WGS) entry which is preliminary data.</text>
</comment>
<feature type="compositionally biased region" description="Basic and acidic residues" evidence="1">
    <location>
        <begin position="336"/>
        <end position="354"/>
    </location>
</feature>
<dbReference type="PANTHER" id="PTHR28051">
    <property type="entry name" value="PROTEIN MTL1-RELATED"/>
    <property type="match status" value="1"/>
</dbReference>
<feature type="compositionally biased region" description="Basic and acidic residues" evidence="1">
    <location>
        <begin position="391"/>
        <end position="403"/>
    </location>
</feature>
<feature type="region of interest" description="Disordered" evidence="1">
    <location>
        <begin position="705"/>
        <end position="773"/>
    </location>
</feature>
<feature type="region of interest" description="Disordered" evidence="1">
    <location>
        <begin position="819"/>
        <end position="845"/>
    </location>
</feature>
<dbReference type="GO" id="GO:0007039">
    <property type="term" value="P:protein catabolic process in the vacuole"/>
    <property type="evidence" value="ECO:0007669"/>
    <property type="project" value="TreeGrafter"/>
</dbReference>
<feature type="compositionally biased region" description="Low complexity" evidence="1">
    <location>
        <begin position="440"/>
        <end position="450"/>
    </location>
</feature>
<feature type="compositionally biased region" description="Acidic residues" evidence="1">
    <location>
        <begin position="258"/>
        <end position="270"/>
    </location>
</feature>
<feature type="compositionally biased region" description="Low complexity" evidence="1">
    <location>
        <begin position="720"/>
        <end position="756"/>
    </location>
</feature>
<dbReference type="InterPro" id="IPR013860">
    <property type="entry name" value="AreA_GATA"/>
</dbReference>
<feature type="compositionally biased region" description="Polar residues" evidence="1">
    <location>
        <begin position="419"/>
        <end position="433"/>
    </location>
</feature>
<keyword evidence="4" id="KW-1185">Reference proteome</keyword>
<evidence type="ECO:0000313" key="4">
    <source>
        <dbReference type="Proteomes" id="UP000620104"/>
    </source>
</evidence>
<protein>
    <recommendedName>
        <fullName evidence="2">Nitrogen regulatory protein areA GATA-like domain-containing protein</fullName>
    </recommendedName>
</protein>
<feature type="compositionally biased region" description="Polar residues" evidence="1">
    <location>
        <begin position="684"/>
        <end position="695"/>
    </location>
</feature>
<dbReference type="PANTHER" id="PTHR28051:SF1">
    <property type="entry name" value="PROTEIN MTL1-RELATED"/>
    <property type="match status" value="1"/>
</dbReference>
<proteinExistence type="predicted"/>
<gene>
    <name evidence="3" type="ORF">NliqN6_0241</name>
</gene>
<feature type="region of interest" description="Disordered" evidence="1">
    <location>
        <begin position="677"/>
        <end position="696"/>
    </location>
</feature>
<organism evidence="3 4">
    <name type="scientific">Naganishia liquefaciens</name>
    <dbReference type="NCBI Taxonomy" id="104408"/>
    <lineage>
        <taxon>Eukaryota</taxon>
        <taxon>Fungi</taxon>
        <taxon>Dikarya</taxon>
        <taxon>Basidiomycota</taxon>
        <taxon>Agaricomycotina</taxon>
        <taxon>Tremellomycetes</taxon>
        <taxon>Filobasidiales</taxon>
        <taxon>Filobasidiaceae</taxon>
        <taxon>Naganishia</taxon>
    </lineage>
</organism>
<sequence>MAQVVPSITQLPIDSTAAPSAEDIQNRLPSICVDYLSHDWQEEDVWASWRSMTRHKNEIANGVRLENASWRTWWKQRNKLKTISPETLNWLKDSDVTWLYGPLHTAVEPVPPQKVASVDERLGIVRADSQTKPILKHRTISEMLTIPMPSSPVLESTNHGDESDVEETGDVTPRPHLLQTKSDTNIVRRNTARKASPPRGPIGSGGRTPVETGGVVPGSPAEPASTGGKRHISFNTFVEQCIAVDDPAEVSAIEAEAIEEEDEDEDDSDGMLEIRSTSSSGRTSSSRSSRPNFSRHSSTASDHMTIAKIAPTTLKTLGGAEGTPLVHVPPEAYAAEHGDDEREVVYKHQPKSDTSDYTPSGSSSAQWDEEDEYDVGVDYFNGPDLGVGDEYDTRRHMGSDTETPRAVQSNLGKYVHYGQATNTSPPQVGNPPNSAKWRQGSSPSSSSGSSAGNTKSTLSPKTPHTDIPGSPMSPQPGRGILKVRPPNNNPVTAHIEDSSPTSSYFNFNPSPATGFGGFVQGVQRVIKETPSGSLPLYDAASPLHQSPPSGPHSVPTSPAMGSEQNERGRSAVRTPSLVDRSLSRGTTNSASVSPNAVRQPLQIPSGSRPTHIDTGNLGGKTVFTPDLSTDGMTSPGFPVSTASYAEMDKAGRGIGARATGQASEEHVDQMEVDNPAEESYVAEKSNTPTPHSSPQVAIRRIVDTSPASLPHDSGPPPRAKAPSSTTSSSPSPSTATHSSEALISSPLASTSTSSSTKRGHTRTPSLPAYSMGENLLARRTASQTLRQEGDEQAGTIVGRAVNIANTAKDLLGALWSYGSQQDAQQTRSQESKRDDDAGLGKKTGR</sequence>
<reference evidence="3" key="1">
    <citation type="submission" date="2020-07" db="EMBL/GenBank/DDBJ databases">
        <title>Draft Genome Sequence of a Deep-Sea Yeast, Naganishia (Cryptococcus) liquefaciens strain N6.</title>
        <authorList>
            <person name="Han Y.W."/>
            <person name="Kajitani R."/>
            <person name="Morimoto H."/>
            <person name="Parhat M."/>
            <person name="Tsubouchi H."/>
            <person name="Bakenova O."/>
            <person name="Ogata M."/>
            <person name="Argunhan B."/>
            <person name="Aoki R."/>
            <person name="Kajiwara S."/>
            <person name="Itoh T."/>
            <person name="Iwasaki H."/>
        </authorList>
    </citation>
    <scope>NUCLEOTIDE SEQUENCE</scope>
    <source>
        <strain evidence="3">N6</strain>
    </source>
</reference>
<dbReference type="AlphaFoldDB" id="A0A8H3TP97"/>
<feature type="compositionally biased region" description="Polar residues" evidence="1">
    <location>
        <begin position="355"/>
        <end position="366"/>
    </location>
</feature>
<feature type="compositionally biased region" description="Basic and acidic residues" evidence="1">
    <location>
        <begin position="829"/>
        <end position="839"/>
    </location>
</feature>
<dbReference type="Pfam" id="PF08550">
    <property type="entry name" value="GATA_AreA"/>
    <property type="match status" value="1"/>
</dbReference>
<feature type="compositionally biased region" description="Polar residues" evidence="1">
    <location>
        <begin position="451"/>
        <end position="462"/>
    </location>
</feature>
<dbReference type="GO" id="GO:0005773">
    <property type="term" value="C:vacuole"/>
    <property type="evidence" value="ECO:0007669"/>
    <property type="project" value="GOC"/>
</dbReference>
<evidence type="ECO:0000256" key="1">
    <source>
        <dbReference type="SAM" id="MobiDB-lite"/>
    </source>
</evidence>
<dbReference type="OrthoDB" id="5563539at2759"/>
<feature type="compositionally biased region" description="Low complexity" evidence="1">
    <location>
        <begin position="275"/>
        <end position="299"/>
    </location>
</feature>
<dbReference type="Proteomes" id="UP000620104">
    <property type="component" value="Unassembled WGS sequence"/>
</dbReference>
<feature type="region of interest" description="Disordered" evidence="1">
    <location>
        <begin position="148"/>
        <end position="228"/>
    </location>
</feature>
<feature type="region of interest" description="Disordered" evidence="1">
    <location>
        <begin position="258"/>
        <end position="305"/>
    </location>
</feature>
<feature type="compositionally biased region" description="Polar residues" evidence="1">
    <location>
        <begin position="819"/>
        <end position="828"/>
    </location>
</feature>
<evidence type="ECO:0000259" key="2">
    <source>
        <dbReference type="Pfam" id="PF08550"/>
    </source>
</evidence>
<evidence type="ECO:0000313" key="3">
    <source>
        <dbReference type="EMBL" id="GHJ83839.1"/>
    </source>
</evidence>
<dbReference type="EMBL" id="BLZA01000005">
    <property type="protein sequence ID" value="GHJ83839.1"/>
    <property type="molecule type" value="Genomic_DNA"/>
</dbReference>
<name>A0A8H3TP97_9TREE</name>
<accession>A0A8H3TP97</accession>
<feature type="compositionally biased region" description="Polar residues" evidence="1">
    <location>
        <begin position="179"/>
        <end position="188"/>
    </location>
</feature>
<feature type="compositionally biased region" description="Polar residues" evidence="1">
    <location>
        <begin position="583"/>
        <end position="608"/>
    </location>
</feature>
<feature type="region of interest" description="Disordered" evidence="1">
    <location>
        <begin position="336"/>
        <end position="506"/>
    </location>
</feature>
<dbReference type="InterPro" id="IPR052292">
    <property type="entry name" value="Glucose_repression_reg"/>
</dbReference>
<dbReference type="GO" id="GO:0042149">
    <property type="term" value="P:cellular response to glucose starvation"/>
    <property type="evidence" value="ECO:0007669"/>
    <property type="project" value="TreeGrafter"/>
</dbReference>